<evidence type="ECO:0000313" key="2">
    <source>
        <dbReference type="Proteomes" id="UP000671836"/>
    </source>
</evidence>
<gene>
    <name evidence="1" type="ORF">J3S04_09425</name>
</gene>
<protein>
    <submittedName>
        <fullName evidence="1">Uncharacterized protein</fullName>
    </submittedName>
</protein>
<keyword evidence="2" id="KW-1185">Reference proteome</keyword>
<evidence type="ECO:0000313" key="1">
    <source>
        <dbReference type="EMBL" id="QSY51092.1"/>
    </source>
</evidence>
<name>A0ABX7RS34_9ACTN</name>
<dbReference type="EMBL" id="CP071595">
    <property type="protein sequence ID" value="QSY51092.1"/>
    <property type="molecule type" value="Genomic_DNA"/>
</dbReference>
<proteinExistence type="predicted"/>
<accession>A0ABX7RS34</accession>
<dbReference type="RefSeq" id="WP_207555427.1">
    <property type="nucleotide sequence ID" value="NZ_CP071595.1"/>
</dbReference>
<dbReference type="Proteomes" id="UP000671836">
    <property type="component" value="Chromosome"/>
</dbReference>
<organism evidence="1 2">
    <name type="scientific">Streptomyces griseocarneus</name>
    <dbReference type="NCBI Taxonomy" id="51201"/>
    <lineage>
        <taxon>Bacteria</taxon>
        <taxon>Bacillati</taxon>
        <taxon>Actinomycetota</taxon>
        <taxon>Actinomycetes</taxon>
        <taxon>Kitasatosporales</taxon>
        <taxon>Streptomycetaceae</taxon>
        <taxon>Streptomyces</taxon>
    </lineage>
</organism>
<reference evidence="1 2" key="1">
    <citation type="submission" date="2021-03" db="EMBL/GenBank/DDBJ databases">
        <title>Streptomyces strains.</title>
        <authorList>
            <person name="Lund M.B."/>
            <person name="Toerring T."/>
        </authorList>
    </citation>
    <scope>NUCLEOTIDE SEQUENCE [LARGE SCALE GENOMIC DNA]</scope>
    <source>
        <strain evidence="1 2">KCC S-1010</strain>
    </source>
</reference>
<sequence>MTVERLPPGALARLARTRSAPGDHAALRDGAHSLRLVLLKSLLTRLERHPGAVPRPARERFEEHWRLLERTEARDRRPVRDTLDYPSVGHWLARTLAAPDGDALAGALGHFGAVVAAAALRASGSFTLETATPGGVLVLPGAGLAETGTDTVRLTAHGRTARLTAAGRRAGPVLLRVPGRVCGVAPAGAR</sequence>